<accession>A0A5S6QY63</accession>
<keyword evidence="2" id="KW-1185">Reference proteome</keyword>
<feature type="region of interest" description="Disordered" evidence="1">
    <location>
        <begin position="103"/>
        <end position="122"/>
    </location>
</feature>
<name>A0A5S6QY63_TRIMR</name>
<dbReference type="WBParaSite" id="TMUE_3000011852.1">
    <property type="protein sequence ID" value="TMUE_3000011852.1"/>
    <property type="gene ID" value="WBGene00301411"/>
</dbReference>
<dbReference type="AlphaFoldDB" id="A0A5S6QY63"/>
<evidence type="ECO:0000313" key="3">
    <source>
        <dbReference type="WBParaSite" id="TMUE_3000011852.1"/>
    </source>
</evidence>
<reference evidence="3" key="1">
    <citation type="submission" date="2019-12" db="UniProtKB">
        <authorList>
            <consortium name="WormBaseParasite"/>
        </authorList>
    </citation>
    <scope>IDENTIFICATION</scope>
</reference>
<dbReference type="Proteomes" id="UP000046395">
    <property type="component" value="Unassembled WGS sequence"/>
</dbReference>
<protein>
    <submittedName>
        <fullName evidence="3">Uncharacterized protein</fullName>
    </submittedName>
</protein>
<proteinExistence type="predicted"/>
<evidence type="ECO:0000313" key="2">
    <source>
        <dbReference type="Proteomes" id="UP000046395"/>
    </source>
</evidence>
<evidence type="ECO:0000256" key="1">
    <source>
        <dbReference type="SAM" id="MobiDB-lite"/>
    </source>
</evidence>
<organism evidence="2 3">
    <name type="scientific">Trichuris muris</name>
    <name type="common">Mouse whipworm</name>
    <dbReference type="NCBI Taxonomy" id="70415"/>
    <lineage>
        <taxon>Eukaryota</taxon>
        <taxon>Metazoa</taxon>
        <taxon>Ecdysozoa</taxon>
        <taxon>Nematoda</taxon>
        <taxon>Enoplea</taxon>
        <taxon>Dorylaimia</taxon>
        <taxon>Trichinellida</taxon>
        <taxon>Trichuridae</taxon>
        <taxon>Trichuris</taxon>
    </lineage>
</organism>
<sequence length="209" mass="22774">MVLPLFEAIVRCGSEVKYRRHNGTTIHVTTEEATAGRREEGRLQRRSGHNDMLISLGAPQRGPPRRRVLARLPDGICLAHSGASVLFETVVLAAQIFKSRQNTEQLTRSESSASNLSSSSAEKKGHALATVDGCPNGGWHRCSLCTANPSAGLIGCASSPLIYAERGRTFVRRPARVIFAANRLKRSSCPAASSTERMGAQWYGRRDCR</sequence>
<feature type="compositionally biased region" description="Low complexity" evidence="1">
    <location>
        <begin position="109"/>
        <end position="120"/>
    </location>
</feature>